<sequence>MPSAIMEGTRRLPCICGTCDDYQRIQEHPRYINYSNPAAYRTVEDKPYERAPMPEGRSLLLELPGEIRNVVYEMVALQSGGEVSSKNGKVMSKSGLVCVNRQVHRDASPLTFKVQELDFSHVAEFFNELSVREIKALPQVDVPSHREIRLFLEMNDESYEKLHKLRSWVVSRGDEQQRGYNVKLRYTVELSHKPDDDDELPEAVQRVFTLLYGMRDHAMLDTEGRTFDEASKVVRALARSVLPMLGEPDGANDSAGE</sequence>
<name>A0ABR0EZ27_ZASCE</name>
<gene>
    <name evidence="1" type="ORF">PRZ48_000202</name>
</gene>
<protein>
    <submittedName>
        <fullName evidence="1">Uncharacterized protein</fullName>
    </submittedName>
</protein>
<keyword evidence="2" id="KW-1185">Reference proteome</keyword>
<comment type="caution">
    <text evidence="1">The sequence shown here is derived from an EMBL/GenBank/DDBJ whole genome shotgun (WGS) entry which is preliminary data.</text>
</comment>
<accession>A0ABR0EZ27</accession>
<organism evidence="1 2">
    <name type="scientific">Zasmidium cellare</name>
    <name type="common">Wine cellar mold</name>
    <name type="synonym">Racodium cellare</name>
    <dbReference type="NCBI Taxonomy" id="395010"/>
    <lineage>
        <taxon>Eukaryota</taxon>
        <taxon>Fungi</taxon>
        <taxon>Dikarya</taxon>
        <taxon>Ascomycota</taxon>
        <taxon>Pezizomycotina</taxon>
        <taxon>Dothideomycetes</taxon>
        <taxon>Dothideomycetidae</taxon>
        <taxon>Mycosphaerellales</taxon>
        <taxon>Mycosphaerellaceae</taxon>
        <taxon>Zasmidium</taxon>
    </lineage>
</organism>
<reference evidence="1 2" key="1">
    <citation type="journal article" date="2023" name="G3 (Bethesda)">
        <title>A chromosome-level genome assembly of Zasmidium syzygii isolated from banana leaves.</title>
        <authorList>
            <person name="van Westerhoven A.C."/>
            <person name="Mehrabi R."/>
            <person name="Talebi R."/>
            <person name="Steentjes M.B.F."/>
            <person name="Corcolon B."/>
            <person name="Chong P.A."/>
            <person name="Kema G.H.J."/>
            <person name="Seidl M.F."/>
        </authorList>
    </citation>
    <scope>NUCLEOTIDE SEQUENCE [LARGE SCALE GENOMIC DNA]</scope>
    <source>
        <strain evidence="1 2">P124</strain>
    </source>
</reference>
<proteinExistence type="predicted"/>
<evidence type="ECO:0000313" key="1">
    <source>
        <dbReference type="EMBL" id="KAK4506470.1"/>
    </source>
</evidence>
<dbReference type="EMBL" id="JAXOVC010000001">
    <property type="protein sequence ID" value="KAK4506470.1"/>
    <property type="molecule type" value="Genomic_DNA"/>
</dbReference>
<dbReference type="Proteomes" id="UP001305779">
    <property type="component" value="Unassembled WGS sequence"/>
</dbReference>
<evidence type="ECO:0000313" key="2">
    <source>
        <dbReference type="Proteomes" id="UP001305779"/>
    </source>
</evidence>